<organism evidence="3 4">
    <name type="scientific">Streptomyces griseochromogenes</name>
    <dbReference type="NCBI Taxonomy" id="68214"/>
    <lineage>
        <taxon>Bacteria</taxon>
        <taxon>Bacillati</taxon>
        <taxon>Actinomycetota</taxon>
        <taxon>Actinomycetes</taxon>
        <taxon>Kitasatosporales</taxon>
        <taxon>Streptomycetaceae</taxon>
        <taxon>Streptomyces</taxon>
    </lineage>
</organism>
<comment type="caution">
    <text evidence="3">The sequence shown here is derived from an EMBL/GenBank/DDBJ whole genome shotgun (WGS) entry which is preliminary data.</text>
</comment>
<sequence>MTAPLGLGHIEARHPARRGAKSPMQTLRIKTPSSDGTSEGAGRVRRGPGRDLSPLLAGASTAICAVGALLTLTDSDSPLRAPCTLFFLLTAPAVAIGAALRGLNPVGRALSALAGAVVLNMLVAQGMLAVHRWSVRGGVIAVASLSLLLLLLVLTRGKSRSRKRTQDGTTQAKVV</sequence>
<keyword evidence="2" id="KW-0812">Transmembrane</keyword>
<evidence type="ECO:0000256" key="1">
    <source>
        <dbReference type="SAM" id="MobiDB-lite"/>
    </source>
</evidence>
<proteinExistence type="predicted"/>
<evidence type="ECO:0000313" key="4">
    <source>
        <dbReference type="Proteomes" id="UP001519309"/>
    </source>
</evidence>
<keyword evidence="4" id="KW-1185">Reference proteome</keyword>
<name>A0ABS4LYH6_9ACTN</name>
<feature type="transmembrane region" description="Helical" evidence="2">
    <location>
        <begin position="110"/>
        <end position="129"/>
    </location>
</feature>
<dbReference type="EMBL" id="JAGGLP010000011">
    <property type="protein sequence ID" value="MBP2052452.1"/>
    <property type="molecule type" value="Genomic_DNA"/>
</dbReference>
<reference evidence="3 4" key="1">
    <citation type="submission" date="2021-03" db="EMBL/GenBank/DDBJ databases">
        <title>Genomic Encyclopedia of Type Strains, Phase IV (KMG-IV): sequencing the most valuable type-strain genomes for metagenomic binning, comparative biology and taxonomic classification.</title>
        <authorList>
            <person name="Goeker M."/>
        </authorList>
    </citation>
    <scope>NUCLEOTIDE SEQUENCE [LARGE SCALE GENOMIC DNA]</scope>
    <source>
        <strain evidence="3 4">DSM 40499</strain>
    </source>
</reference>
<keyword evidence="2" id="KW-0472">Membrane</keyword>
<dbReference type="RefSeq" id="WP_308281858.1">
    <property type="nucleotide sequence ID" value="NZ_CP016279.1"/>
</dbReference>
<evidence type="ECO:0000256" key="2">
    <source>
        <dbReference type="SAM" id="Phobius"/>
    </source>
</evidence>
<feature type="transmembrane region" description="Helical" evidence="2">
    <location>
        <begin position="84"/>
        <end position="103"/>
    </location>
</feature>
<gene>
    <name evidence="3" type="ORF">J2Z21_005435</name>
</gene>
<accession>A0ABS4LYH6</accession>
<keyword evidence="2" id="KW-1133">Transmembrane helix</keyword>
<evidence type="ECO:0000313" key="3">
    <source>
        <dbReference type="EMBL" id="MBP2052452.1"/>
    </source>
</evidence>
<feature type="region of interest" description="Disordered" evidence="1">
    <location>
        <begin position="1"/>
        <end position="50"/>
    </location>
</feature>
<feature type="transmembrane region" description="Helical" evidence="2">
    <location>
        <begin position="135"/>
        <end position="154"/>
    </location>
</feature>
<protein>
    <submittedName>
        <fullName evidence="3">MnhB-related membrane protein</fullName>
    </submittedName>
</protein>
<feature type="transmembrane region" description="Helical" evidence="2">
    <location>
        <begin position="52"/>
        <end position="72"/>
    </location>
</feature>
<dbReference type="Proteomes" id="UP001519309">
    <property type="component" value="Unassembled WGS sequence"/>
</dbReference>